<dbReference type="AlphaFoldDB" id="A0A9W9QEF9"/>
<feature type="site" description="Important for catalytic activity, responsible for pKa modulation of the active site Glu and correct orientation of both the proton donor and substrate" evidence="10">
    <location>
        <position position="171"/>
    </location>
</feature>
<evidence type="ECO:0000256" key="5">
    <source>
        <dbReference type="ARBA" id="ARBA00022729"/>
    </source>
</evidence>
<dbReference type="CDD" id="cd18831">
    <property type="entry name" value="GH43_AnAbnA-like"/>
    <property type="match status" value="1"/>
</dbReference>
<protein>
    <recommendedName>
        <fullName evidence="4 8">Arabinan endo-1,5-alpha-L-arabinosidase</fullName>
        <ecNumber evidence="4 8">3.2.1.99</ecNumber>
    </recommendedName>
</protein>
<keyword evidence="6 8" id="KW-0378">Hydrolase</keyword>
<dbReference type="PIRSF" id="PIRSF026534">
    <property type="entry name" value="Endo_alpha-L-arabinosidase"/>
    <property type="match status" value="1"/>
</dbReference>
<dbReference type="InterPro" id="IPR016840">
    <property type="entry name" value="Glyco_hydro_43_endo_a_Ara-ase"/>
</dbReference>
<dbReference type="GO" id="GO:0046558">
    <property type="term" value="F:arabinan endo-1,5-alpha-L-arabinosidase activity"/>
    <property type="evidence" value="ECO:0007669"/>
    <property type="project" value="UniProtKB-EC"/>
</dbReference>
<evidence type="ECO:0000256" key="8">
    <source>
        <dbReference type="PIRNR" id="PIRNR026534"/>
    </source>
</evidence>
<feature type="active site" description="Proton acceptor" evidence="9">
    <location>
        <position position="52"/>
    </location>
</feature>
<dbReference type="PANTHER" id="PTHR43301:SF5">
    <property type="entry name" value="ARABINAN ENDO-1,5-ALPHA-L-ARABINOSIDASE D-RELATED"/>
    <property type="match status" value="1"/>
</dbReference>
<name>A0A9W9QEF9_PENBR</name>
<dbReference type="Gene3D" id="2.115.10.20">
    <property type="entry name" value="Glycosyl hydrolase domain, family 43"/>
    <property type="match status" value="1"/>
</dbReference>
<dbReference type="InterPro" id="IPR006710">
    <property type="entry name" value="Glyco_hydro_43"/>
</dbReference>
<dbReference type="SUPFAM" id="SSF75005">
    <property type="entry name" value="Arabinanase/levansucrase/invertase"/>
    <property type="match status" value="1"/>
</dbReference>
<evidence type="ECO:0000313" key="12">
    <source>
        <dbReference type="EMBL" id="KAJ5334599.1"/>
    </source>
</evidence>
<dbReference type="Pfam" id="PF04616">
    <property type="entry name" value="Glyco_hydro_43"/>
    <property type="match status" value="1"/>
</dbReference>
<evidence type="ECO:0000256" key="6">
    <source>
        <dbReference type="ARBA" id="ARBA00022801"/>
    </source>
</evidence>
<accession>A0A9W9QEF9</accession>
<comment type="pathway">
    <text evidence="2 8">Glycan metabolism; L-arabinan degradation.</text>
</comment>
<evidence type="ECO:0000313" key="13">
    <source>
        <dbReference type="Proteomes" id="UP001147695"/>
    </source>
</evidence>
<evidence type="ECO:0000256" key="9">
    <source>
        <dbReference type="PIRSR" id="PIRSR606710-1"/>
    </source>
</evidence>
<comment type="catalytic activity">
    <reaction evidence="1 8">
        <text>Endohydrolysis of (1-&gt;5)-alpha-arabinofuranosidic linkages in (1-&gt;5)-arabinans.</text>
        <dbReference type="EC" id="3.2.1.99"/>
    </reaction>
</comment>
<dbReference type="EC" id="3.2.1.99" evidence="4 8"/>
<comment type="caution">
    <text evidence="12">The sequence shown here is derived from an EMBL/GenBank/DDBJ whole genome shotgun (WGS) entry which is preliminary data.</text>
</comment>
<evidence type="ECO:0000256" key="7">
    <source>
        <dbReference type="ARBA" id="ARBA00023295"/>
    </source>
</evidence>
<sequence>MRLSFFFTTLLAIAVQLTAAVPAQGESHKASQVYKTSDKIPLANEGHVQVHDPNIILYDDNYYLFKGGVHIPILKSANISGPWERIGTVFDGDSIIDKGNRSRPWAPTTIERNGTFYCYYTVSFHGSRDSAIGVATTTTIDGTWTDHGAIINTGKGPGSDVYPYTITNAIDASFITDQETGQAYLNYGSFWHDIWQVPLSDDLLSVKDAESPDAMQLTFVPHAKTKPEEGSWMSYHDGYYYVWFSHGKCCNFQNGFPERGEEYSIRVGRSKDVRGPFSDKKDRLLLDGGGTVVYASNHGTVYAPGGLGVLPGNNDSTPDILYYHYLNTSIGFEGSQAQLGWNYLDYEDGWPKPLGGENATSSSPISICKMSGWISVTIILGLWLYA</sequence>
<keyword evidence="7 8" id="KW-0326">Glycosidase</keyword>
<evidence type="ECO:0000256" key="4">
    <source>
        <dbReference type="ARBA" id="ARBA00012586"/>
    </source>
</evidence>
<evidence type="ECO:0000256" key="10">
    <source>
        <dbReference type="PIRSR" id="PIRSR606710-2"/>
    </source>
</evidence>
<dbReference type="Proteomes" id="UP001147695">
    <property type="component" value="Unassembled WGS sequence"/>
</dbReference>
<dbReference type="PANTHER" id="PTHR43301">
    <property type="entry name" value="ARABINAN ENDO-1,5-ALPHA-L-ARABINOSIDASE"/>
    <property type="match status" value="1"/>
</dbReference>
<feature type="chain" id="PRO_5040964999" description="Arabinan endo-1,5-alpha-L-arabinosidase" evidence="11">
    <location>
        <begin position="21"/>
        <end position="386"/>
    </location>
</feature>
<feature type="active site" description="Proton donor" evidence="9">
    <location>
        <position position="229"/>
    </location>
</feature>
<evidence type="ECO:0000256" key="3">
    <source>
        <dbReference type="ARBA" id="ARBA00009865"/>
    </source>
</evidence>
<feature type="signal peptide" evidence="11">
    <location>
        <begin position="1"/>
        <end position="20"/>
    </location>
</feature>
<reference evidence="12" key="2">
    <citation type="journal article" date="2023" name="IMA Fungus">
        <title>Comparative genomic study of the Penicillium genus elucidates a diverse pangenome and 15 lateral gene transfer events.</title>
        <authorList>
            <person name="Petersen C."/>
            <person name="Sorensen T."/>
            <person name="Nielsen M.R."/>
            <person name="Sondergaard T.E."/>
            <person name="Sorensen J.L."/>
            <person name="Fitzpatrick D.A."/>
            <person name="Frisvad J.C."/>
            <person name="Nielsen K.L."/>
        </authorList>
    </citation>
    <scope>NUCLEOTIDE SEQUENCE</scope>
    <source>
        <strain evidence="12">IBT 35673</strain>
    </source>
</reference>
<gene>
    <name evidence="12" type="ORF">N7452_007002</name>
</gene>
<evidence type="ECO:0000256" key="1">
    <source>
        <dbReference type="ARBA" id="ARBA00000375"/>
    </source>
</evidence>
<organism evidence="12 13">
    <name type="scientific">Penicillium brevicompactum</name>
    <dbReference type="NCBI Taxonomy" id="5074"/>
    <lineage>
        <taxon>Eukaryota</taxon>
        <taxon>Fungi</taxon>
        <taxon>Dikarya</taxon>
        <taxon>Ascomycota</taxon>
        <taxon>Pezizomycotina</taxon>
        <taxon>Eurotiomycetes</taxon>
        <taxon>Eurotiomycetidae</taxon>
        <taxon>Eurotiales</taxon>
        <taxon>Aspergillaceae</taxon>
        <taxon>Penicillium</taxon>
    </lineage>
</organism>
<dbReference type="InterPro" id="IPR023296">
    <property type="entry name" value="Glyco_hydro_beta-prop_sf"/>
</dbReference>
<reference evidence="12" key="1">
    <citation type="submission" date="2022-12" db="EMBL/GenBank/DDBJ databases">
        <authorList>
            <person name="Petersen C."/>
        </authorList>
    </citation>
    <scope>NUCLEOTIDE SEQUENCE</scope>
    <source>
        <strain evidence="12">IBT 35673</strain>
    </source>
</reference>
<dbReference type="EMBL" id="JAPZBQ010000004">
    <property type="protein sequence ID" value="KAJ5334599.1"/>
    <property type="molecule type" value="Genomic_DNA"/>
</dbReference>
<evidence type="ECO:0000256" key="2">
    <source>
        <dbReference type="ARBA" id="ARBA00004834"/>
    </source>
</evidence>
<keyword evidence="5 11" id="KW-0732">Signal</keyword>
<dbReference type="GO" id="GO:0005975">
    <property type="term" value="P:carbohydrate metabolic process"/>
    <property type="evidence" value="ECO:0007669"/>
    <property type="project" value="InterPro"/>
</dbReference>
<proteinExistence type="inferred from homology"/>
<dbReference type="InterPro" id="IPR050727">
    <property type="entry name" value="GH43_arabinanases"/>
</dbReference>
<comment type="similarity">
    <text evidence="3 8">Belongs to the glycosyl hydrolase 43 family.</text>
</comment>
<evidence type="ECO:0000256" key="11">
    <source>
        <dbReference type="SAM" id="SignalP"/>
    </source>
</evidence>